<reference evidence="1 2" key="1">
    <citation type="journal article" date="2016" name="Nat. Commun.">
        <title>Extremotolerant tardigrade genome and improved radiotolerance of human cultured cells by tardigrade-unique protein.</title>
        <authorList>
            <person name="Hashimoto T."/>
            <person name="Horikawa D.D."/>
            <person name="Saito Y."/>
            <person name="Kuwahara H."/>
            <person name="Kozuka-Hata H."/>
            <person name="Shin-I T."/>
            <person name="Minakuchi Y."/>
            <person name="Ohishi K."/>
            <person name="Motoyama A."/>
            <person name="Aizu T."/>
            <person name="Enomoto A."/>
            <person name="Kondo K."/>
            <person name="Tanaka S."/>
            <person name="Hara Y."/>
            <person name="Koshikawa S."/>
            <person name="Sagara H."/>
            <person name="Miura T."/>
            <person name="Yokobori S."/>
            <person name="Miyagawa K."/>
            <person name="Suzuki Y."/>
            <person name="Kubo T."/>
            <person name="Oyama M."/>
            <person name="Kohara Y."/>
            <person name="Fujiyama A."/>
            <person name="Arakawa K."/>
            <person name="Katayama T."/>
            <person name="Toyoda A."/>
            <person name="Kunieda T."/>
        </authorList>
    </citation>
    <scope>NUCLEOTIDE SEQUENCE [LARGE SCALE GENOMIC DNA]</scope>
    <source>
        <strain evidence="1 2">YOKOZUNA-1</strain>
    </source>
</reference>
<sequence length="92" mass="9902">MTANVQIGNPLRQKMTAHTNARSVCISAHMQAAPPIIGQLILIRQLYSTAAKETYEYARIATEGAQSTDRDGGLVPLAAIMLLFSPNSAFLT</sequence>
<proteinExistence type="predicted"/>
<protein>
    <submittedName>
        <fullName evidence="1">Uncharacterized protein</fullName>
    </submittedName>
</protein>
<organism evidence="1 2">
    <name type="scientific">Ramazzottius varieornatus</name>
    <name type="common">Water bear</name>
    <name type="synonym">Tardigrade</name>
    <dbReference type="NCBI Taxonomy" id="947166"/>
    <lineage>
        <taxon>Eukaryota</taxon>
        <taxon>Metazoa</taxon>
        <taxon>Ecdysozoa</taxon>
        <taxon>Tardigrada</taxon>
        <taxon>Eutardigrada</taxon>
        <taxon>Parachela</taxon>
        <taxon>Hypsibioidea</taxon>
        <taxon>Ramazzottiidae</taxon>
        <taxon>Ramazzottius</taxon>
    </lineage>
</organism>
<gene>
    <name evidence="1" type="primary">RvY_09832-1</name>
    <name evidence="1" type="synonym">RvY_09832.1</name>
    <name evidence="1" type="ORF">RvY_09832</name>
</gene>
<evidence type="ECO:0000313" key="2">
    <source>
        <dbReference type="Proteomes" id="UP000186922"/>
    </source>
</evidence>
<dbReference type="Proteomes" id="UP000186922">
    <property type="component" value="Unassembled WGS sequence"/>
</dbReference>
<comment type="caution">
    <text evidence="1">The sequence shown here is derived from an EMBL/GenBank/DDBJ whole genome shotgun (WGS) entry which is preliminary data.</text>
</comment>
<dbReference type="AlphaFoldDB" id="A0A1D1VII6"/>
<dbReference type="EMBL" id="BDGG01000004">
    <property type="protein sequence ID" value="GAU98723.1"/>
    <property type="molecule type" value="Genomic_DNA"/>
</dbReference>
<accession>A0A1D1VII6</accession>
<evidence type="ECO:0000313" key="1">
    <source>
        <dbReference type="EMBL" id="GAU98723.1"/>
    </source>
</evidence>
<name>A0A1D1VII6_RAMVA</name>
<keyword evidence="2" id="KW-1185">Reference proteome</keyword>